<evidence type="ECO:0000313" key="1">
    <source>
        <dbReference type="EMBL" id="KAF2899579.1"/>
    </source>
</evidence>
<comment type="caution">
    <text evidence="1">The sequence shown here is derived from an EMBL/GenBank/DDBJ whole genome shotgun (WGS) entry which is preliminary data.</text>
</comment>
<accession>A0A8K0GH25</accession>
<dbReference type="AlphaFoldDB" id="A0A8K0GH25"/>
<reference evidence="1" key="1">
    <citation type="submission" date="2019-08" db="EMBL/GenBank/DDBJ databases">
        <title>The genome of the North American firefly Photinus pyralis.</title>
        <authorList>
            <consortium name="Photinus pyralis genome working group"/>
            <person name="Fallon T.R."/>
            <person name="Sander Lower S.E."/>
            <person name="Weng J.-K."/>
        </authorList>
    </citation>
    <scope>NUCLEOTIDE SEQUENCE</scope>
    <source>
        <strain evidence="1">TRF0915ILg1</strain>
        <tissue evidence="1">Whole body</tissue>
    </source>
</reference>
<dbReference type="EMBL" id="VTPC01002746">
    <property type="protein sequence ID" value="KAF2899579.1"/>
    <property type="molecule type" value="Genomic_DNA"/>
</dbReference>
<dbReference type="Proteomes" id="UP000801492">
    <property type="component" value="Unassembled WGS sequence"/>
</dbReference>
<name>A0A8K0GH25_IGNLU</name>
<evidence type="ECO:0000313" key="2">
    <source>
        <dbReference type="Proteomes" id="UP000801492"/>
    </source>
</evidence>
<proteinExistence type="predicted"/>
<protein>
    <submittedName>
        <fullName evidence="1">Uncharacterized protein</fullName>
    </submittedName>
</protein>
<sequence length="164" mass="18560">MGDQVISRSTTARHLVLHLDKKRNFREHTEIVCSRASLEQRQHKLPLTHIRMYLDVVLAWIGGHVANASAHRNNENIKNRERVDPTQRGFLVTAGTLAVATKILPLHLEVERKEALYSLGRQDPDKALPIVSALAATTKGINVAILQKMADFVEQLQQRQCKKF</sequence>
<keyword evidence="2" id="KW-1185">Reference proteome</keyword>
<organism evidence="1 2">
    <name type="scientific">Ignelater luminosus</name>
    <name type="common">Cucubano</name>
    <name type="synonym">Pyrophorus luminosus</name>
    <dbReference type="NCBI Taxonomy" id="2038154"/>
    <lineage>
        <taxon>Eukaryota</taxon>
        <taxon>Metazoa</taxon>
        <taxon>Ecdysozoa</taxon>
        <taxon>Arthropoda</taxon>
        <taxon>Hexapoda</taxon>
        <taxon>Insecta</taxon>
        <taxon>Pterygota</taxon>
        <taxon>Neoptera</taxon>
        <taxon>Endopterygota</taxon>
        <taxon>Coleoptera</taxon>
        <taxon>Polyphaga</taxon>
        <taxon>Elateriformia</taxon>
        <taxon>Elateroidea</taxon>
        <taxon>Elateridae</taxon>
        <taxon>Agrypninae</taxon>
        <taxon>Pyrophorini</taxon>
        <taxon>Ignelater</taxon>
    </lineage>
</organism>
<gene>
    <name evidence="1" type="ORF">ILUMI_06599</name>
</gene>